<name>A0AAX3FQU3_9PSED</name>
<feature type="transmembrane region" description="Helical" evidence="8">
    <location>
        <begin position="167"/>
        <end position="187"/>
    </location>
</feature>
<gene>
    <name evidence="10" type="primary">ynfM_1</name>
    <name evidence="10" type="ORF">NCTC7357_00872</name>
</gene>
<feature type="transmembrane region" description="Helical" evidence="8">
    <location>
        <begin position="221"/>
        <end position="239"/>
    </location>
</feature>
<evidence type="ECO:0000256" key="4">
    <source>
        <dbReference type="ARBA" id="ARBA00022475"/>
    </source>
</evidence>
<evidence type="ECO:0000259" key="9">
    <source>
        <dbReference type="PROSITE" id="PS50850"/>
    </source>
</evidence>
<dbReference type="GO" id="GO:0022857">
    <property type="term" value="F:transmembrane transporter activity"/>
    <property type="evidence" value="ECO:0007669"/>
    <property type="project" value="InterPro"/>
</dbReference>
<evidence type="ECO:0000313" key="10">
    <source>
        <dbReference type="EMBL" id="VEF72636.1"/>
    </source>
</evidence>
<organism evidence="10 11">
    <name type="scientific">Pseudomonas chlororaphis</name>
    <dbReference type="NCBI Taxonomy" id="587753"/>
    <lineage>
        <taxon>Bacteria</taxon>
        <taxon>Pseudomonadati</taxon>
        <taxon>Pseudomonadota</taxon>
        <taxon>Gammaproteobacteria</taxon>
        <taxon>Pseudomonadales</taxon>
        <taxon>Pseudomonadaceae</taxon>
        <taxon>Pseudomonas</taxon>
    </lineage>
</organism>
<dbReference type="PANTHER" id="PTHR43271:SF2">
    <property type="entry name" value="BLL2771 PROTEIN"/>
    <property type="match status" value="1"/>
</dbReference>
<dbReference type="CDD" id="cd17324">
    <property type="entry name" value="MFS_NepI_like"/>
    <property type="match status" value="1"/>
</dbReference>
<dbReference type="Gene3D" id="1.20.1250.20">
    <property type="entry name" value="MFS general substrate transporter like domains"/>
    <property type="match status" value="1"/>
</dbReference>
<dbReference type="InterPro" id="IPR036259">
    <property type="entry name" value="MFS_trans_sf"/>
</dbReference>
<keyword evidence="7 8" id="KW-0472">Membrane</keyword>
<comment type="similarity">
    <text evidence="2">Belongs to the major facilitator superfamily.</text>
</comment>
<proteinExistence type="inferred from homology"/>
<feature type="transmembrane region" description="Helical" evidence="8">
    <location>
        <begin position="373"/>
        <end position="393"/>
    </location>
</feature>
<feature type="transmembrane region" description="Helical" evidence="8">
    <location>
        <begin position="308"/>
        <end position="329"/>
    </location>
</feature>
<keyword evidence="3" id="KW-0813">Transport</keyword>
<dbReference type="InterPro" id="IPR020846">
    <property type="entry name" value="MFS_dom"/>
</dbReference>
<keyword evidence="4" id="KW-1003">Cell membrane</keyword>
<protein>
    <submittedName>
        <fullName evidence="10">Major facilitator superfamily protein</fullName>
    </submittedName>
</protein>
<feature type="transmembrane region" description="Helical" evidence="8">
    <location>
        <begin position="141"/>
        <end position="161"/>
    </location>
</feature>
<dbReference type="AlphaFoldDB" id="A0AAX3FQU3"/>
<feature type="transmembrane region" description="Helical" evidence="8">
    <location>
        <begin position="53"/>
        <end position="70"/>
    </location>
</feature>
<feature type="transmembrane region" description="Helical" evidence="8">
    <location>
        <begin position="112"/>
        <end position="129"/>
    </location>
</feature>
<feature type="domain" description="Major facilitator superfamily (MFS) profile" evidence="9">
    <location>
        <begin position="15"/>
        <end position="397"/>
    </location>
</feature>
<keyword evidence="5 8" id="KW-0812">Transmembrane</keyword>
<evidence type="ECO:0000256" key="8">
    <source>
        <dbReference type="SAM" id="Phobius"/>
    </source>
</evidence>
<evidence type="ECO:0000256" key="6">
    <source>
        <dbReference type="ARBA" id="ARBA00022989"/>
    </source>
</evidence>
<evidence type="ECO:0000313" key="11">
    <source>
        <dbReference type="Proteomes" id="UP000277437"/>
    </source>
</evidence>
<dbReference type="InterPro" id="IPR011701">
    <property type="entry name" value="MFS"/>
</dbReference>
<evidence type="ECO:0000256" key="5">
    <source>
        <dbReference type="ARBA" id="ARBA00022692"/>
    </source>
</evidence>
<dbReference type="Proteomes" id="UP000277437">
    <property type="component" value="Chromosome"/>
</dbReference>
<dbReference type="PANTHER" id="PTHR43271">
    <property type="entry name" value="BLL2771 PROTEIN"/>
    <property type="match status" value="1"/>
</dbReference>
<dbReference type="PROSITE" id="PS50850">
    <property type="entry name" value="MFS"/>
    <property type="match status" value="1"/>
</dbReference>
<feature type="transmembrane region" description="Helical" evidence="8">
    <location>
        <begin position="283"/>
        <end position="302"/>
    </location>
</feature>
<dbReference type="SUPFAM" id="SSF103473">
    <property type="entry name" value="MFS general substrate transporter"/>
    <property type="match status" value="1"/>
</dbReference>
<feature type="transmembrane region" description="Helical" evidence="8">
    <location>
        <begin position="12"/>
        <end position="33"/>
    </location>
</feature>
<feature type="transmembrane region" description="Helical" evidence="8">
    <location>
        <begin position="82"/>
        <end position="100"/>
    </location>
</feature>
<evidence type="ECO:0000256" key="7">
    <source>
        <dbReference type="ARBA" id="ARBA00023136"/>
    </source>
</evidence>
<feature type="transmembrane region" description="Helical" evidence="8">
    <location>
        <begin position="259"/>
        <end position="276"/>
    </location>
</feature>
<accession>A0AAX3FQU3</accession>
<evidence type="ECO:0000256" key="2">
    <source>
        <dbReference type="ARBA" id="ARBA00008335"/>
    </source>
</evidence>
<comment type="subcellular location">
    <subcellularLocation>
        <location evidence="1">Cell membrane</location>
        <topology evidence="1">Multi-pass membrane protein</topology>
    </subcellularLocation>
</comment>
<dbReference type="GO" id="GO:0005886">
    <property type="term" value="C:plasma membrane"/>
    <property type="evidence" value="ECO:0007669"/>
    <property type="project" value="UniProtKB-SubCell"/>
</dbReference>
<reference evidence="10 11" key="1">
    <citation type="submission" date="2018-12" db="EMBL/GenBank/DDBJ databases">
        <authorList>
            <consortium name="Pathogen Informatics"/>
        </authorList>
    </citation>
    <scope>NUCLEOTIDE SEQUENCE [LARGE SCALE GENOMIC DNA]</scope>
    <source>
        <strain evidence="10 11">NCTC7357</strain>
    </source>
</reference>
<feature type="transmembrane region" description="Helical" evidence="8">
    <location>
        <begin position="341"/>
        <end position="361"/>
    </location>
</feature>
<dbReference type="Pfam" id="PF07690">
    <property type="entry name" value="MFS_1"/>
    <property type="match status" value="1"/>
</dbReference>
<evidence type="ECO:0000256" key="1">
    <source>
        <dbReference type="ARBA" id="ARBA00004651"/>
    </source>
</evidence>
<sequence length="399" mass="41991">MHTSTQDMTQQPTAILLVQMVFCALAVVSLLYIPVPILPLLAQAYQLPPEQAGLALGAFGFAYATGFLVFGPLSDRLGRRTVMVSGLVLLAIITAGLAWVETPALFISGRALQGFAAASFPPVALAYLSERGTPKQRVWGVAWMSTAFLSAGLLGQIYGSLVAGRWGLGYALMPLVVIYAVTALRLARVPEGTRAVRPKGSMWEGYRPIFTLLGDPALRRVYLPALLLLMSFVAFYIGLDMHLGEVIESQGISRMQARGVALPAFLAPLLAAKLIGRWGANRVATTGLGVAAFGLVLCAGAGQEHIPLLLAASVVYVAGVAISVPGLIARIAAAASPDVRGLAVSFYTFVLFVGASLGPWLGNISRAWQVESFLLVLAAGLGAAALYSAVRVADNSRAR</sequence>
<keyword evidence="6 8" id="KW-1133">Transmembrane helix</keyword>
<evidence type="ECO:0000256" key="3">
    <source>
        <dbReference type="ARBA" id="ARBA00022448"/>
    </source>
</evidence>
<dbReference type="EMBL" id="LR134334">
    <property type="protein sequence ID" value="VEF72636.1"/>
    <property type="molecule type" value="Genomic_DNA"/>
</dbReference>